<dbReference type="InParanoid" id="A0A1Q3BVR0"/>
<dbReference type="Proteomes" id="UP000187406">
    <property type="component" value="Unassembled WGS sequence"/>
</dbReference>
<dbReference type="InterPro" id="IPR038595">
    <property type="entry name" value="LOR_sf"/>
</dbReference>
<dbReference type="PANTHER" id="PTHR31087">
    <property type="match status" value="1"/>
</dbReference>
<proteinExistence type="inferred from homology"/>
<dbReference type="PANTHER" id="PTHR31087:SF22">
    <property type="entry name" value="PROTEIN LURP-ONE-RELATED 8"/>
    <property type="match status" value="1"/>
</dbReference>
<dbReference type="EMBL" id="BDDD01000958">
    <property type="protein sequence ID" value="GAV72041.1"/>
    <property type="molecule type" value="Genomic_DNA"/>
</dbReference>
<reference evidence="3" key="1">
    <citation type="submission" date="2016-04" db="EMBL/GenBank/DDBJ databases">
        <title>Cephalotus genome sequencing.</title>
        <authorList>
            <person name="Fukushima K."/>
            <person name="Hasebe M."/>
            <person name="Fang X."/>
        </authorList>
    </citation>
    <scope>NUCLEOTIDE SEQUENCE [LARGE SCALE GENOMIC DNA]</scope>
    <source>
        <strain evidence="3">cv. St1</strain>
    </source>
</reference>
<dbReference type="Gene3D" id="2.40.160.200">
    <property type="entry name" value="LURP1-related"/>
    <property type="match status" value="1"/>
</dbReference>
<evidence type="ECO:0000256" key="1">
    <source>
        <dbReference type="ARBA" id="ARBA00005437"/>
    </source>
</evidence>
<comment type="caution">
    <text evidence="2">The sequence shown here is derived from an EMBL/GenBank/DDBJ whole genome shotgun (WGS) entry which is preliminary data.</text>
</comment>
<keyword evidence="3" id="KW-1185">Reference proteome</keyword>
<name>A0A1Q3BVR0_CEPFO</name>
<accession>A0A1Q3BVR0</accession>
<dbReference type="OrthoDB" id="748129at2759"/>
<evidence type="ECO:0000313" key="3">
    <source>
        <dbReference type="Proteomes" id="UP000187406"/>
    </source>
</evidence>
<dbReference type="AlphaFoldDB" id="A0A1Q3BVR0"/>
<dbReference type="InterPro" id="IPR025659">
    <property type="entry name" value="Tubby-like_C"/>
</dbReference>
<dbReference type="SUPFAM" id="SSF54518">
    <property type="entry name" value="Tubby C-terminal domain-like"/>
    <property type="match status" value="1"/>
</dbReference>
<dbReference type="Pfam" id="PF04525">
    <property type="entry name" value="LOR"/>
    <property type="match status" value="1"/>
</dbReference>
<comment type="similarity">
    <text evidence="1">Belongs to the LOR family.</text>
</comment>
<organism evidence="2 3">
    <name type="scientific">Cephalotus follicularis</name>
    <name type="common">Albany pitcher plant</name>
    <dbReference type="NCBI Taxonomy" id="3775"/>
    <lineage>
        <taxon>Eukaryota</taxon>
        <taxon>Viridiplantae</taxon>
        <taxon>Streptophyta</taxon>
        <taxon>Embryophyta</taxon>
        <taxon>Tracheophyta</taxon>
        <taxon>Spermatophyta</taxon>
        <taxon>Magnoliopsida</taxon>
        <taxon>eudicotyledons</taxon>
        <taxon>Gunneridae</taxon>
        <taxon>Pentapetalae</taxon>
        <taxon>rosids</taxon>
        <taxon>fabids</taxon>
        <taxon>Oxalidales</taxon>
        <taxon>Cephalotaceae</taxon>
        <taxon>Cephalotus</taxon>
    </lineage>
</organism>
<dbReference type="FunCoup" id="A0A1Q3BVR0">
    <property type="interactions" value="2"/>
</dbReference>
<gene>
    <name evidence="2" type="ORF">CFOL_v3_15530</name>
</gene>
<sequence length="215" mass="23623">MTKVYPNGTAAISSDATNRLINGNATTVLTVWKKSLLFNCNGYTVYDAKGNLVFRVDNYIKANKGEMLLMDATGKPLLTIRRKRLSLGDNWLVYEGETAVNPRYLVRKNVNILNTKSLAHVSRPATAGSSSAAAANNNKNVIMYEMEGSYAQRCCCVYDEKRRRVAEMKPKESVGGVTLGGDVLVLVIQPEMDAALAMAFLILLDQMFGSSKRLS</sequence>
<dbReference type="InterPro" id="IPR007612">
    <property type="entry name" value="LOR"/>
</dbReference>
<evidence type="ECO:0000313" key="2">
    <source>
        <dbReference type="EMBL" id="GAV72041.1"/>
    </source>
</evidence>
<dbReference type="STRING" id="3775.A0A1Q3BVR0"/>
<protein>
    <submittedName>
        <fullName evidence="2">Tub_2 domain-containing protein</fullName>
    </submittedName>
</protein>